<reference evidence="2" key="1">
    <citation type="submission" date="2020-01" db="EMBL/GenBank/DDBJ databases">
        <authorList>
            <consortium name="DOE Joint Genome Institute"/>
            <person name="Haridas S."/>
            <person name="Albert R."/>
            <person name="Binder M."/>
            <person name="Bloem J."/>
            <person name="Labutti K."/>
            <person name="Salamov A."/>
            <person name="Andreopoulos B."/>
            <person name="Baker S.E."/>
            <person name="Barry K."/>
            <person name="Bills G."/>
            <person name="Bluhm B.H."/>
            <person name="Cannon C."/>
            <person name="Castanera R."/>
            <person name="Culley D.E."/>
            <person name="Daum C."/>
            <person name="Ezra D."/>
            <person name="Gonzalez J.B."/>
            <person name="Henrissat B."/>
            <person name="Kuo A."/>
            <person name="Liang C."/>
            <person name="Lipzen A."/>
            <person name="Lutzoni F."/>
            <person name="Magnuson J."/>
            <person name="Mondo S."/>
            <person name="Nolan M."/>
            <person name="Ohm R."/>
            <person name="Pangilinan J."/>
            <person name="Park H.-J."/>
            <person name="Ramirez L."/>
            <person name="Alfaro M."/>
            <person name="Sun H."/>
            <person name="Tritt A."/>
            <person name="Yoshinaga Y."/>
            <person name="Zwiers L.-H."/>
            <person name="Turgeon B.G."/>
            <person name="Goodwin S.B."/>
            <person name="Spatafora J.W."/>
            <person name="Crous P.W."/>
            <person name="Grigoriev I.V."/>
        </authorList>
    </citation>
    <scope>NUCLEOTIDE SEQUENCE</scope>
    <source>
        <strain evidence="2">CBS 342.82</strain>
    </source>
</reference>
<evidence type="ECO:0000313" key="1">
    <source>
        <dbReference type="Proteomes" id="UP000504637"/>
    </source>
</evidence>
<reference evidence="2" key="2">
    <citation type="submission" date="2020-04" db="EMBL/GenBank/DDBJ databases">
        <authorList>
            <consortium name="NCBI Genome Project"/>
        </authorList>
    </citation>
    <scope>NUCLEOTIDE SEQUENCE</scope>
    <source>
        <strain evidence="2">CBS 342.82</strain>
    </source>
</reference>
<proteinExistence type="predicted"/>
<gene>
    <name evidence="2" type="ORF">K489DRAFT_88774</name>
</gene>
<sequence>MSLGPCTEQNRIETLEVLVDGLAWLALYQYSARKATADARHRIRTRSACESASLTLLHSRPTLVVTPPPMQTTTIVAAMVPKWSKPGTVGRLWLSRYLDASCGSNGKWPYRA</sequence>
<dbReference type="Proteomes" id="UP000504637">
    <property type="component" value="Unplaced"/>
</dbReference>
<protein>
    <submittedName>
        <fullName evidence="2">Uncharacterized protein</fullName>
    </submittedName>
</protein>
<name>A0A6J3LSD7_9PEZI</name>
<dbReference type="GeneID" id="54366811"/>
<dbReference type="RefSeq" id="XP_033455737.1">
    <property type="nucleotide sequence ID" value="XM_033609010.1"/>
</dbReference>
<dbReference type="AlphaFoldDB" id="A0A6J3LSD7"/>
<evidence type="ECO:0000313" key="2">
    <source>
        <dbReference type="RefSeq" id="XP_033455737.1"/>
    </source>
</evidence>
<keyword evidence="1" id="KW-1185">Reference proteome</keyword>
<organism evidence="2">
    <name type="scientific">Dissoconium aciculare CBS 342.82</name>
    <dbReference type="NCBI Taxonomy" id="1314786"/>
    <lineage>
        <taxon>Eukaryota</taxon>
        <taxon>Fungi</taxon>
        <taxon>Dikarya</taxon>
        <taxon>Ascomycota</taxon>
        <taxon>Pezizomycotina</taxon>
        <taxon>Dothideomycetes</taxon>
        <taxon>Dothideomycetidae</taxon>
        <taxon>Mycosphaerellales</taxon>
        <taxon>Dissoconiaceae</taxon>
        <taxon>Dissoconium</taxon>
    </lineage>
</organism>
<accession>A0A6J3LSD7</accession>
<reference evidence="2" key="3">
    <citation type="submission" date="2025-08" db="UniProtKB">
        <authorList>
            <consortium name="RefSeq"/>
        </authorList>
    </citation>
    <scope>IDENTIFICATION</scope>
    <source>
        <strain evidence="2">CBS 342.82</strain>
    </source>
</reference>